<gene>
    <name evidence="4" type="ORF">NCTC10183_00223</name>
</gene>
<dbReference type="EMBL" id="LR214950">
    <property type="protein sequence ID" value="VEU58472.1"/>
    <property type="molecule type" value="Genomic_DNA"/>
</dbReference>
<dbReference type="InterPro" id="IPR029058">
    <property type="entry name" value="AB_hydrolase_fold"/>
</dbReference>
<reference evidence="4 5" key="1">
    <citation type="submission" date="2019-01" db="EMBL/GenBank/DDBJ databases">
        <authorList>
            <consortium name="Pathogen Informatics"/>
        </authorList>
    </citation>
    <scope>NUCLEOTIDE SEQUENCE [LARGE SCALE GENOMIC DNA]</scope>
    <source>
        <strain evidence="4 5">NCTC10183</strain>
    </source>
</reference>
<feature type="signal peptide" evidence="2">
    <location>
        <begin position="1"/>
        <end position="20"/>
    </location>
</feature>
<keyword evidence="5" id="KW-1185">Reference proteome</keyword>
<evidence type="ECO:0000313" key="5">
    <source>
        <dbReference type="Proteomes" id="UP000290568"/>
    </source>
</evidence>
<dbReference type="SUPFAM" id="SSF53474">
    <property type="entry name" value="alpha/beta-Hydrolases"/>
    <property type="match status" value="1"/>
</dbReference>
<dbReference type="OrthoDB" id="6450827at2"/>
<dbReference type="RefSeq" id="WP_129620138.1">
    <property type="nucleotide sequence ID" value="NZ_LR214950.1"/>
</dbReference>
<feature type="domain" description="Fungal lipase-type" evidence="3">
    <location>
        <begin position="227"/>
        <end position="360"/>
    </location>
</feature>
<feature type="transmembrane region" description="Helical" evidence="1">
    <location>
        <begin position="1606"/>
        <end position="1629"/>
    </location>
</feature>
<organism evidence="4 5">
    <name type="scientific">Mycoplasmopsis gallinacea</name>
    <dbReference type="NCBI Taxonomy" id="29556"/>
    <lineage>
        <taxon>Bacteria</taxon>
        <taxon>Bacillati</taxon>
        <taxon>Mycoplasmatota</taxon>
        <taxon>Mycoplasmoidales</taxon>
        <taxon>Metamycoplasmataceae</taxon>
        <taxon>Mycoplasmopsis</taxon>
    </lineage>
</organism>
<keyword evidence="1" id="KW-0812">Transmembrane</keyword>
<proteinExistence type="predicted"/>
<evidence type="ECO:0000313" key="4">
    <source>
        <dbReference type="EMBL" id="VEU58472.1"/>
    </source>
</evidence>
<sequence length="1632" mass="186792">MVKKIRKGFFALALALPLFASISAAKTIDFPSTNTEKLTSETAQKIANGTIKLEGGFYDSLLLNQSVLDPESDDDQDGIKNKDEIFTYFKEGTQYYGLNSHPRMQDSDGDGIIDSEDQNKLEWDLSPRDMLFFQELAYREPKVIFKMFNDDNFLDFKNDVRATLDLEDPKKYSKDKYMLNSYVNMQYELARFWKPVYIYDGPNGYDAIWFTNQSDFPWLKNQTLNVLAIRGTKGGDGDLGADLLLAGGNLPKQLYQNVNWASWYWQDWKLRDPLKAPEFNRSNYNTAQLDWINKENVVKFAVTGHSLGGYLANGLAAYLKINKKNGIKSENFLGSWTFNAPKNKNPEFENVINQWIDEKMSHNYRTQGDSMGIVGWYKNVEILGPGGHSNAEFFKKEIVAKKFVNGIRKAAEVVENPQEQLLNLASTKKILNVRYVKRGSGTVVAEFSNVFTNQKRFADKIKKGLPAGYSFVNENQINNLSLASHDIEINLDYHNLVYNFNLNGKIISTQQFGINAENAEAPVATIPTNSNIRKKYVLKNLESIPVVTDFTKSATFNIDLEEVENKVDTTINFIDSLTNQKLDTTITKNTYLDESIAFDPQWLNGDYKLTIPETKITIGQENNIEVTPINFVQNFNYILNGQVVERKTHTSLKSQALTAPELPKNPNLHKGYRITSSQITSETEETQDWNIVLEEYDLPKVDTTFKFLYNSELISTQVINDWIDVLITKDRLVIPSHYIANYLEVQYEANNTYTIELSKQRYTLTYKFVFGDSVVKSVDVIVPYNEEYTLPQVPVSDSNDFEYSLVNVIEKIQNVSENKTITVALKKDTVTTTINFVYKNETIETAQIVKAPRYTVAIGDINLPQGYMIENPDQVNITTGATNNVDINLINRTSTFTLKEGDEVISNTKVTKHYDQRIFANEIEIPHGFSLENTTQEFIPGQDYELSLIRNKYTLTYNFVYQNQVIKTETLTVPYHKDYIVPAIPDSNSDDFIFEAENSSNLEKIALVDRNETINVELVKRQANTIIKFYDTNRLLIKTQTINKSPLYKVTQNDLVLPKNYILSSSVNIATGEVNEITLNKEKLRSLIKYFYNGYELANQLVVKDFDAFINESDLILPTGYVLANKNHLSLKNGVEHTIELERQSFTVTYSFYDQEEKVGIETINVLYDESYSLPPIPTSKNLDYDYVLHSDYKAVKHVRENLRFDVKLARAIINTTVNYYFNNALISSQTFTKAPSHEITVADLNIPNGYSLINKKATIQKGIVNDLHLTDNVIQTKFVFVNNKQEIDSITISQSDNSVIELGEITLPKGYRVDSDFSIREFEPGQTYTIKVEKKIFEVVYKFVFENNVIAKETVSVPYLEAAPSVQIPDSGTNAFKYKLQDSWPNIISVEDDQEVVVNLIKDQVATKINYFYQGQKISTQNFISYSEYSINKNDLLIPMYFELEGDNVTLQTGMENNLVLVPQKIKTTFVFRYKNEDIDTQVILIPFNGEILIQDINVPNGYFLSQESPTTFAPIEEYVLDVYKKEYTLKYRFIFNNKVVQENDVKVLYHESYKVPIFNETGNLVAPTNIKVIANVESDQVIDVILKDKIEVDNKNYSMARWKVFLITLSVITAPIGAIFLALKLFFKIW</sequence>
<dbReference type="Pfam" id="PF01764">
    <property type="entry name" value="Lipase_3"/>
    <property type="match status" value="1"/>
</dbReference>
<keyword evidence="1" id="KW-1133">Transmembrane helix</keyword>
<evidence type="ECO:0000259" key="3">
    <source>
        <dbReference type="Pfam" id="PF01764"/>
    </source>
</evidence>
<accession>A0A449A2N6</accession>
<dbReference type="Proteomes" id="UP000290568">
    <property type="component" value="Chromosome"/>
</dbReference>
<feature type="chain" id="PRO_5019584826" description="Fungal lipase-type domain-containing protein" evidence="2">
    <location>
        <begin position="21"/>
        <end position="1632"/>
    </location>
</feature>
<evidence type="ECO:0000256" key="1">
    <source>
        <dbReference type="SAM" id="Phobius"/>
    </source>
</evidence>
<evidence type="ECO:0000256" key="2">
    <source>
        <dbReference type="SAM" id="SignalP"/>
    </source>
</evidence>
<keyword evidence="1" id="KW-0472">Membrane</keyword>
<dbReference type="GO" id="GO:0006629">
    <property type="term" value="P:lipid metabolic process"/>
    <property type="evidence" value="ECO:0007669"/>
    <property type="project" value="InterPro"/>
</dbReference>
<dbReference type="Gene3D" id="3.40.50.1820">
    <property type="entry name" value="alpha/beta hydrolase"/>
    <property type="match status" value="1"/>
</dbReference>
<name>A0A449A2N6_9BACT</name>
<dbReference type="InterPro" id="IPR002921">
    <property type="entry name" value="Fungal_lipase-type"/>
</dbReference>
<keyword evidence="2" id="KW-0732">Signal</keyword>
<protein>
    <recommendedName>
        <fullName evidence="3">Fungal lipase-type domain-containing protein</fullName>
    </recommendedName>
</protein>